<name>A0A0L0FAF3_9EUKA</name>
<dbReference type="RefSeq" id="XP_014147627.1">
    <property type="nucleotide sequence ID" value="XM_014292152.1"/>
</dbReference>
<gene>
    <name evidence="1" type="ORF">SARC_13718</name>
</gene>
<dbReference type="EMBL" id="KQ245235">
    <property type="protein sequence ID" value="KNC73725.1"/>
    <property type="molecule type" value="Genomic_DNA"/>
</dbReference>
<dbReference type="GeneID" id="25914222"/>
<dbReference type="Proteomes" id="UP000054560">
    <property type="component" value="Unassembled WGS sequence"/>
</dbReference>
<proteinExistence type="predicted"/>
<evidence type="ECO:0000313" key="2">
    <source>
        <dbReference type="Proteomes" id="UP000054560"/>
    </source>
</evidence>
<feature type="non-terminal residue" evidence="1">
    <location>
        <position position="1"/>
    </location>
</feature>
<protein>
    <submittedName>
        <fullName evidence="1">Uncharacterized protein</fullName>
    </submittedName>
</protein>
<keyword evidence="2" id="KW-1185">Reference proteome</keyword>
<dbReference type="AlphaFoldDB" id="A0A0L0FAF3"/>
<reference evidence="1 2" key="1">
    <citation type="submission" date="2011-02" db="EMBL/GenBank/DDBJ databases">
        <title>The Genome Sequence of Sphaeroforma arctica JP610.</title>
        <authorList>
            <consortium name="The Broad Institute Genome Sequencing Platform"/>
            <person name="Russ C."/>
            <person name="Cuomo C."/>
            <person name="Young S.K."/>
            <person name="Zeng Q."/>
            <person name="Gargeya S."/>
            <person name="Alvarado L."/>
            <person name="Berlin A."/>
            <person name="Chapman S.B."/>
            <person name="Chen Z."/>
            <person name="Freedman E."/>
            <person name="Gellesch M."/>
            <person name="Goldberg J."/>
            <person name="Griggs A."/>
            <person name="Gujja S."/>
            <person name="Heilman E."/>
            <person name="Heiman D."/>
            <person name="Howarth C."/>
            <person name="Mehta T."/>
            <person name="Neiman D."/>
            <person name="Pearson M."/>
            <person name="Roberts A."/>
            <person name="Saif S."/>
            <person name="Shea T."/>
            <person name="Shenoy N."/>
            <person name="Sisk P."/>
            <person name="Stolte C."/>
            <person name="Sykes S."/>
            <person name="White J."/>
            <person name="Yandava C."/>
            <person name="Burger G."/>
            <person name="Gray M.W."/>
            <person name="Holland P.W.H."/>
            <person name="King N."/>
            <person name="Lang F.B.F."/>
            <person name="Roger A.J."/>
            <person name="Ruiz-Trillo I."/>
            <person name="Haas B."/>
            <person name="Nusbaum C."/>
            <person name="Birren B."/>
        </authorList>
    </citation>
    <scope>NUCLEOTIDE SEQUENCE [LARGE SCALE GENOMIC DNA]</scope>
    <source>
        <strain evidence="1 2">JP610</strain>
    </source>
</reference>
<evidence type="ECO:0000313" key="1">
    <source>
        <dbReference type="EMBL" id="KNC73725.1"/>
    </source>
</evidence>
<sequence length="205" mass="22609">YLLSMTHEQRNRVANILGWSLIGSMIFGNPHKETWRIISGKDGFYGFAQDGSERSNRVQAKNIDWCHVLDQVCAKMFPAEVIPEVPPVPVTKEVSRVSHPHSNWDELMEDAFLQLLAEHTKAQMTDEQKLAMQKEKATAEGQELLKKIEENSNASNKDVLEYGVHMLYGLNSVSQAADTRGVLNNVGKGAALFGGAALATTLGVS</sequence>
<accession>A0A0L0FAF3</accession>
<organism evidence="1 2">
    <name type="scientific">Sphaeroforma arctica JP610</name>
    <dbReference type="NCBI Taxonomy" id="667725"/>
    <lineage>
        <taxon>Eukaryota</taxon>
        <taxon>Ichthyosporea</taxon>
        <taxon>Ichthyophonida</taxon>
        <taxon>Sphaeroforma</taxon>
    </lineage>
</organism>